<gene>
    <name evidence="1" type="ORF">S01H1_79035</name>
</gene>
<evidence type="ECO:0000313" key="1">
    <source>
        <dbReference type="EMBL" id="GAG49928.1"/>
    </source>
</evidence>
<name>X0YN83_9ZZZZ</name>
<sequence length="54" mass="6051">MRIESLDIYHVRMPLVRAFRTSFGTTEAVETILVRLTSKGAEGWGESAPWEAPS</sequence>
<reference evidence="1" key="1">
    <citation type="journal article" date="2014" name="Front. Microbiol.">
        <title>High frequency of phylogenetically diverse reductive dehalogenase-homologous genes in deep subseafloor sedimentary metagenomes.</title>
        <authorList>
            <person name="Kawai M."/>
            <person name="Futagami T."/>
            <person name="Toyoda A."/>
            <person name="Takaki Y."/>
            <person name="Nishi S."/>
            <person name="Hori S."/>
            <person name="Arai W."/>
            <person name="Tsubouchi T."/>
            <person name="Morono Y."/>
            <person name="Uchiyama I."/>
            <person name="Ito T."/>
            <person name="Fujiyama A."/>
            <person name="Inagaki F."/>
            <person name="Takami H."/>
        </authorList>
    </citation>
    <scope>NUCLEOTIDE SEQUENCE</scope>
    <source>
        <strain evidence="1">Expedition CK06-06</strain>
    </source>
</reference>
<dbReference type="InterPro" id="IPR029017">
    <property type="entry name" value="Enolase-like_N"/>
</dbReference>
<dbReference type="Gene3D" id="3.30.390.10">
    <property type="entry name" value="Enolase-like, N-terminal domain"/>
    <property type="match status" value="1"/>
</dbReference>
<dbReference type="AlphaFoldDB" id="X0YN83"/>
<organism evidence="1">
    <name type="scientific">marine sediment metagenome</name>
    <dbReference type="NCBI Taxonomy" id="412755"/>
    <lineage>
        <taxon>unclassified sequences</taxon>
        <taxon>metagenomes</taxon>
        <taxon>ecological metagenomes</taxon>
    </lineage>
</organism>
<dbReference type="SUPFAM" id="SSF54826">
    <property type="entry name" value="Enolase N-terminal domain-like"/>
    <property type="match status" value="1"/>
</dbReference>
<accession>X0YN83</accession>
<dbReference type="EMBL" id="BARS01053242">
    <property type="protein sequence ID" value="GAG49928.1"/>
    <property type="molecule type" value="Genomic_DNA"/>
</dbReference>
<evidence type="ECO:0008006" key="2">
    <source>
        <dbReference type="Google" id="ProtNLM"/>
    </source>
</evidence>
<proteinExistence type="predicted"/>
<comment type="caution">
    <text evidence="1">The sequence shown here is derived from an EMBL/GenBank/DDBJ whole genome shotgun (WGS) entry which is preliminary data.</text>
</comment>
<feature type="non-terminal residue" evidence="1">
    <location>
        <position position="54"/>
    </location>
</feature>
<protein>
    <recommendedName>
        <fullName evidence="2">Mandelate racemase/muconate lactonizing enzyme N-terminal domain-containing protein</fullName>
    </recommendedName>
</protein>